<dbReference type="Gene3D" id="1.20.120.530">
    <property type="entry name" value="GntR ligand-binding domain-like"/>
    <property type="match status" value="1"/>
</dbReference>
<dbReference type="GO" id="GO:0003677">
    <property type="term" value="F:DNA binding"/>
    <property type="evidence" value="ECO:0007669"/>
    <property type="project" value="UniProtKB-KW"/>
</dbReference>
<evidence type="ECO:0000256" key="1">
    <source>
        <dbReference type="ARBA" id="ARBA00023015"/>
    </source>
</evidence>
<dbReference type="SMART" id="SM00345">
    <property type="entry name" value="HTH_GNTR"/>
    <property type="match status" value="1"/>
</dbReference>
<sequence length="235" mass="27060">MTFNSYEKTDVVAYVFDQLKNQIVSGEWPPGSKLPSESKLASMFNVSRVSVRSAIQRLRDVHVVETFQGKGSFIAEHATAMQFTKPKIILNLSQKEFIDMMVFRETIEYKTLALASEHADGDDLRKIEEALHDMTAHIEDKALYSEADYRFHLAIAKASKNKVFYDTFVLMKDYFYSYLEELNKGIGITEDSVESHIQIFQALKKRDAKRAQRVLTDAMKRNIAIIKTFGHWSEE</sequence>
<dbReference type="InterPro" id="IPR036388">
    <property type="entry name" value="WH-like_DNA-bd_sf"/>
</dbReference>
<dbReference type="PANTHER" id="PTHR43537:SF5">
    <property type="entry name" value="UXU OPERON TRANSCRIPTIONAL REGULATOR"/>
    <property type="match status" value="1"/>
</dbReference>
<evidence type="ECO:0000256" key="3">
    <source>
        <dbReference type="ARBA" id="ARBA00023163"/>
    </source>
</evidence>
<dbReference type="SUPFAM" id="SSF46785">
    <property type="entry name" value="Winged helix' DNA-binding domain"/>
    <property type="match status" value="1"/>
</dbReference>
<dbReference type="InterPro" id="IPR011711">
    <property type="entry name" value="GntR_C"/>
</dbReference>
<reference evidence="5" key="1">
    <citation type="submission" date="2021-01" db="EMBL/GenBank/DDBJ databases">
        <title>Genomic Encyclopedia of Type Strains, Phase IV (KMG-IV): sequencing the most valuable type-strain genomes for metagenomic binning, comparative biology and taxonomic classification.</title>
        <authorList>
            <person name="Goeker M."/>
        </authorList>
    </citation>
    <scope>NUCLEOTIDE SEQUENCE</scope>
    <source>
        <strain evidence="5">DSM 21943</strain>
    </source>
</reference>
<evidence type="ECO:0000313" key="6">
    <source>
        <dbReference type="Proteomes" id="UP001179280"/>
    </source>
</evidence>
<keyword evidence="2 5" id="KW-0238">DNA-binding</keyword>
<keyword evidence="6" id="KW-1185">Reference proteome</keyword>
<organism evidence="5 6">
    <name type="scientific">Shouchella xiaoxiensis</name>
    <dbReference type="NCBI Taxonomy" id="766895"/>
    <lineage>
        <taxon>Bacteria</taxon>
        <taxon>Bacillati</taxon>
        <taxon>Bacillota</taxon>
        <taxon>Bacilli</taxon>
        <taxon>Bacillales</taxon>
        <taxon>Bacillaceae</taxon>
        <taxon>Shouchella</taxon>
    </lineage>
</organism>
<name>A0ABS2SV54_9BACI</name>
<dbReference type="Gene3D" id="1.10.10.10">
    <property type="entry name" value="Winged helix-like DNA-binding domain superfamily/Winged helix DNA-binding domain"/>
    <property type="match status" value="1"/>
</dbReference>
<keyword evidence="1" id="KW-0805">Transcription regulation</keyword>
<comment type="caution">
    <text evidence="5">The sequence shown here is derived from an EMBL/GenBank/DDBJ whole genome shotgun (WGS) entry which is preliminary data.</text>
</comment>
<dbReference type="PROSITE" id="PS50949">
    <property type="entry name" value="HTH_GNTR"/>
    <property type="match status" value="1"/>
</dbReference>
<feature type="domain" description="HTH gntR-type" evidence="4">
    <location>
        <begin position="9"/>
        <end position="77"/>
    </location>
</feature>
<dbReference type="PRINTS" id="PR00035">
    <property type="entry name" value="HTHGNTR"/>
</dbReference>
<keyword evidence="3" id="KW-0804">Transcription</keyword>
<dbReference type="RefSeq" id="WP_204466642.1">
    <property type="nucleotide sequence ID" value="NZ_JAFBCV010000008.1"/>
</dbReference>
<dbReference type="Pfam" id="PF07729">
    <property type="entry name" value="FCD"/>
    <property type="match status" value="1"/>
</dbReference>
<dbReference type="Pfam" id="PF00392">
    <property type="entry name" value="GntR"/>
    <property type="match status" value="1"/>
</dbReference>
<dbReference type="SUPFAM" id="SSF48008">
    <property type="entry name" value="GntR ligand-binding domain-like"/>
    <property type="match status" value="1"/>
</dbReference>
<dbReference type="InterPro" id="IPR000524">
    <property type="entry name" value="Tscrpt_reg_HTH_GntR"/>
</dbReference>
<dbReference type="InterPro" id="IPR036390">
    <property type="entry name" value="WH_DNA-bd_sf"/>
</dbReference>
<gene>
    <name evidence="5" type="ORF">JOC54_002663</name>
</gene>
<evidence type="ECO:0000259" key="4">
    <source>
        <dbReference type="PROSITE" id="PS50949"/>
    </source>
</evidence>
<evidence type="ECO:0000256" key="2">
    <source>
        <dbReference type="ARBA" id="ARBA00023125"/>
    </source>
</evidence>
<dbReference type="CDD" id="cd07377">
    <property type="entry name" value="WHTH_GntR"/>
    <property type="match status" value="1"/>
</dbReference>
<accession>A0ABS2SV54</accession>
<dbReference type="SMART" id="SM00895">
    <property type="entry name" value="FCD"/>
    <property type="match status" value="1"/>
</dbReference>
<dbReference type="Proteomes" id="UP001179280">
    <property type="component" value="Unassembled WGS sequence"/>
</dbReference>
<dbReference type="PANTHER" id="PTHR43537">
    <property type="entry name" value="TRANSCRIPTIONAL REGULATOR, GNTR FAMILY"/>
    <property type="match status" value="1"/>
</dbReference>
<evidence type="ECO:0000313" key="5">
    <source>
        <dbReference type="EMBL" id="MBM7839383.1"/>
    </source>
</evidence>
<dbReference type="InterPro" id="IPR008920">
    <property type="entry name" value="TF_FadR/GntR_C"/>
</dbReference>
<protein>
    <submittedName>
        <fullName evidence="5">DNA-binding FadR family transcriptional regulator</fullName>
    </submittedName>
</protein>
<proteinExistence type="predicted"/>
<dbReference type="EMBL" id="JAFBCV010000008">
    <property type="protein sequence ID" value="MBM7839383.1"/>
    <property type="molecule type" value="Genomic_DNA"/>
</dbReference>